<dbReference type="InterPro" id="IPR023214">
    <property type="entry name" value="HAD_sf"/>
</dbReference>
<dbReference type="GO" id="GO:0016791">
    <property type="term" value="F:phosphatase activity"/>
    <property type="evidence" value="ECO:0007669"/>
    <property type="project" value="TreeGrafter"/>
</dbReference>
<evidence type="ECO:0000256" key="2">
    <source>
        <dbReference type="PIRSR" id="PIRSR000915-1"/>
    </source>
</evidence>
<dbReference type="SUPFAM" id="SSF56784">
    <property type="entry name" value="HAD-like"/>
    <property type="match status" value="1"/>
</dbReference>
<evidence type="ECO:0000256" key="1">
    <source>
        <dbReference type="PIRNR" id="PIRNR000915"/>
    </source>
</evidence>
<dbReference type="GO" id="GO:0046872">
    <property type="term" value="F:metal ion binding"/>
    <property type="evidence" value="ECO:0007669"/>
    <property type="project" value="UniProtKB-KW"/>
</dbReference>
<feature type="binding site" evidence="3">
    <location>
        <position position="199"/>
    </location>
    <ligand>
        <name>substrate</name>
    </ligand>
</feature>
<dbReference type="PIRSF" id="PIRSF000915">
    <property type="entry name" value="PGP-type_phosphatase"/>
    <property type="match status" value="1"/>
</dbReference>
<comment type="cofactor">
    <cofactor evidence="4">
        <name>Mg(2+)</name>
        <dbReference type="ChEBI" id="CHEBI:18420"/>
    </cofactor>
    <text evidence="4">Divalent metal ions. Mg(2+) is the most effective.</text>
</comment>
<keyword evidence="1 4" id="KW-0479">Metal-binding</keyword>
<dbReference type="PANTHER" id="PTHR19288">
    <property type="entry name" value="4-NITROPHENYLPHOSPHATASE-RELATED"/>
    <property type="match status" value="1"/>
</dbReference>
<dbReference type="PANTHER" id="PTHR19288:SF46">
    <property type="entry name" value="HALOACID DEHALOGENASE-LIKE HYDROLASE DOMAIN-CONTAINING PROTEIN 2"/>
    <property type="match status" value="1"/>
</dbReference>
<sequence>MSDLIDLKKIKFFMLDMDGTIYLENDRLEGSLDFLKKLEKTNRDYIFLTNNSSKNRADYQQKLAQMQIDAAAEKIINSGEITASYLAEEGDKKGKRIYLLGTESLRKEMERFGHQIVNGEEKIKEKAESVDYVVLGFDKTLTYQKLWDAHELILSGVDYVATHPDLVCPLSGGKTQPDTGAMIELLAATTGKRPLIVGKPSNLTVEYILKRFNLKKSELAMVGDRLYTDMRMAHEAGITGILVLSGESKRDDLKDLNADQKYYDYVFESVAELKEEL</sequence>
<dbReference type="SFLD" id="SFLDS00003">
    <property type="entry name" value="Haloacid_Dehalogenase"/>
    <property type="match status" value="1"/>
</dbReference>
<feature type="binding site" evidence="4">
    <location>
        <position position="18"/>
    </location>
    <ligand>
        <name>Mg(2+)</name>
        <dbReference type="ChEBI" id="CHEBI:18420"/>
    </ligand>
</feature>
<feature type="active site" description="Nucleophile" evidence="2">
    <location>
        <position position="16"/>
    </location>
</feature>
<dbReference type="AlphaFoldDB" id="A0A4V3CFU0"/>
<comment type="similarity">
    <text evidence="1">Belongs to the HAD-like hydrolase superfamily. NagD family.</text>
</comment>
<name>A0A4V3CFU0_9FIRM</name>
<keyword evidence="1 4" id="KW-0460">Magnesium</keyword>
<reference evidence="5 6" key="1">
    <citation type="submission" date="2019-03" db="EMBL/GenBank/DDBJ databases">
        <title>Subsurface microbial communities from deep shales in Ohio and West Virginia, USA.</title>
        <authorList>
            <person name="Wrighton K."/>
        </authorList>
    </citation>
    <scope>NUCLEOTIDE SEQUENCE [LARGE SCALE GENOMIC DNA]</scope>
    <source>
        <strain evidence="5 6">MA284_T2</strain>
    </source>
</reference>
<dbReference type="Proteomes" id="UP000295064">
    <property type="component" value="Unassembled WGS sequence"/>
</dbReference>
<comment type="caution">
    <text evidence="5">The sequence shown here is derived from an EMBL/GenBank/DDBJ whole genome shotgun (WGS) entry which is preliminary data.</text>
</comment>
<dbReference type="NCBIfam" id="TIGR01460">
    <property type="entry name" value="HAD-SF-IIA"/>
    <property type="match status" value="1"/>
</dbReference>
<evidence type="ECO:0000313" key="5">
    <source>
        <dbReference type="EMBL" id="TDO95142.1"/>
    </source>
</evidence>
<gene>
    <name evidence="5" type="ORF">DFR79_101141</name>
</gene>
<comment type="function">
    <text evidence="1">Catalyzes the dephosphorylation of 2-6 carbon acid sugars in vitro.</text>
</comment>
<dbReference type="Pfam" id="PF13242">
    <property type="entry name" value="Hydrolase_like"/>
    <property type="match status" value="1"/>
</dbReference>
<dbReference type="OrthoDB" id="9810449at2"/>
<proteinExistence type="inferred from homology"/>
<feature type="active site" description="Proton donor" evidence="2">
    <location>
        <position position="18"/>
    </location>
</feature>
<feature type="binding site" evidence="4">
    <location>
        <position position="224"/>
    </location>
    <ligand>
        <name>Mg(2+)</name>
        <dbReference type="ChEBI" id="CHEBI:18420"/>
    </ligand>
</feature>
<dbReference type="PROSITE" id="PS01228">
    <property type="entry name" value="COF_1"/>
    <property type="match status" value="1"/>
</dbReference>
<evidence type="ECO:0000313" key="6">
    <source>
        <dbReference type="Proteomes" id="UP000295064"/>
    </source>
</evidence>
<accession>A0A4V3CFU0</accession>
<dbReference type="SFLD" id="SFLDG01129">
    <property type="entry name" value="C1.5:_HAD__Beta-PGM__Phosphata"/>
    <property type="match status" value="1"/>
</dbReference>
<dbReference type="EC" id="3.1.3.-" evidence="1"/>
<dbReference type="GO" id="GO:0005737">
    <property type="term" value="C:cytoplasm"/>
    <property type="evidence" value="ECO:0007669"/>
    <property type="project" value="TreeGrafter"/>
</dbReference>
<feature type="binding site" evidence="4">
    <location>
        <position position="16"/>
    </location>
    <ligand>
        <name>Mg(2+)</name>
        <dbReference type="ChEBI" id="CHEBI:18420"/>
    </ligand>
</feature>
<evidence type="ECO:0000256" key="3">
    <source>
        <dbReference type="PIRSR" id="PIRSR000915-2"/>
    </source>
</evidence>
<dbReference type="InterPro" id="IPR006357">
    <property type="entry name" value="HAD-SF_hydro_IIA"/>
</dbReference>
<protein>
    <recommendedName>
        <fullName evidence="1">Acid sugar phosphatase</fullName>
        <ecNumber evidence="1">3.1.3.-</ecNumber>
    </recommendedName>
</protein>
<dbReference type="Pfam" id="PF13344">
    <property type="entry name" value="Hydrolase_6"/>
    <property type="match status" value="1"/>
</dbReference>
<dbReference type="Gene3D" id="3.40.50.1000">
    <property type="entry name" value="HAD superfamily/HAD-like"/>
    <property type="match status" value="2"/>
</dbReference>
<organism evidence="5 6">
    <name type="scientific">Halanaerobium saccharolyticum</name>
    <dbReference type="NCBI Taxonomy" id="43595"/>
    <lineage>
        <taxon>Bacteria</taxon>
        <taxon>Bacillati</taxon>
        <taxon>Bacillota</taxon>
        <taxon>Clostridia</taxon>
        <taxon>Halanaerobiales</taxon>
        <taxon>Halanaerobiaceae</taxon>
        <taxon>Halanaerobium</taxon>
    </lineage>
</organism>
<dbReference type="InterPro" id="IPR036412">
    <property type="entry name" value="HAD-like_sf"/>
</dbReference>
<dbReference type="EMBL" id="SNWX01000001">
    <property type="protein sequence ID" value="TDO95142.1"/>
    <property type="molecule type" value="Genomic_DNA"/>
</dbReference>
<dbReference type="RefSeq" id="WP_133513578.1">
    <property type="nucleotide sequence ID" value="NZ_SNWX01000001.1"/>
</dbReference>
<evidence type="ECO:0000256" key="4">
    <source>
        <dbReference type="PIRSR" id="PIRSR000915-3"/>
    </source>
</evidence>